<reference evidence="1" key="1">
    <citation type="submission" date="2020-10" db="EMBL/GenBank/DDBJ databases">
        <title>Bacterium isolated from coastal waters sediment.</title>
        <authorList>
            <person name="Chen R.-J."/>
            <person name="Lu D.-C."/>
            <person name="Zhu K.-L."/>
            <person name="Du Z.-J."/>
        </authorList>
    </citation>
    <scope>NUCLEOTIDE SEQUENCE</scope>
    <source>
        <strain evidence="1">N1Y112</strain>
    </source>
</reference>
<dbReference type="AlphaFoldDB" id="A0A8J7FA24"/>
<sequence>MAYNLTVSPDFAPDHISGWYFFNTWLQRQLDVGVHLELYDCFEKQRSDIRDNKIDMIYANPYDASMLVRELGFKAIARPQERPDETVIAVSAESTISSVEELQAGITVATTDDPDVHTMGMIMLEPADLDGSNVTTKEVDTYVIVAKNLLNGNADVGFFLKDAYDELSDLIKGQMKVLVSSQISVVHHSLLVGPTMQEFIPRLEERLFSMHEDEKGKGVLQSMNLEEWEPMTEEETEFMIDLIDTLVIE</sequence>
<name>A0A8J7FA24_9GAMM</name>
<dbReference type="RefSeq" id="WP_193953284.1">
    <property type="nucleotide sequence ID" value="NZ_JADEYS010000009.1"/>
</dbReference>
<keyword evidence="2" id="KW-1185">Reference proteome</keyword>
<dbReference type="Proteomes" id="UP000640333">
    <property type="component" value="Unassembled WGS sequence"/>
</dbReference>
<organism evidence="1 2">
    <name type="scientific">Pontibacterium sinense</name>
    <dbReference type="NCBI Taxonomy" id="2781979"/>
    <lineage>
        <taxon>Bacteria</taxon>
        <taxon>Pseudomonadati</taxon>
        <taxon>Pseudomonadota</taxon>
        <taxon>Gammaproteobacteria</taxon>
        <taxon>Oceanospirillales</taxon>
        <taxon>Oceanospirillaceae</taxon>
        <taxon>Pontibacterium</taxon>
    </lineage>
</organism>
<gene>
    <name evidence="1" type="ORF">IOQ59_10740</name>
</gene>
<dbReference type="EMBL" id="JADEYS010000009">
    <property type="protein sequence ID" value="MBE9397735.1"/>
    <property type="molecule type" value="Genomic_DNA"/>
</dbReference>
<dbReference type="Pfam" id="PF12974">
    <property type="entry name" value="Phosphonate-bd"/>
    <property type="match status" value="1"/>
</dbReference>
<dbReference type="SUPFAM" id="SSF53850">
    <property type="entry name" value="Periplasmic binding protein-like II"/>
    <property type="match status" value="1"/>
</dbReference>
<protein>
    <submittedName>
        <fullName evidence="1">Phosphate/phosphite/phosphonate ABC transporter substrate-binding protein</fullName>
    </submittedName>
</protein>
<comment type="caution">
    <text evidence="1">The sequence shown here is derived from an EMBL/GenBank/DDBJ whole genome shotgun (WGS) entry which is preliminary data.</text>
</comment>
<evidence type="ECO:0000313" key="1">
    <source>
        <dbReference type="EMBL" id="MBE9397735.1"/>
    </source>
</evidence>
<accession>A0A8J7FA24</accession>
<evidence type="ECO:0000313" key="2">
    <source>
        <dbReference type="Proteomes" id="UP000640333"/>
    </source>
</evidence>
<dbReference type="Gene3D" id="3.40.190.10">
    <property type="entry name" value="Periplasmic binding protein-like II"/>
    <property type="match status" value="2"/>
</dbReference>
<proteinExistence type="predicted"/>